<feature type="region of interest" description="Disordered" evidence="13">
    <location>
        <begin position="1"/>
        <end position="108"/>
    </location>
</feature>
<dbReference type="HOGENOM" id="CLU_012488_2_0_1"/>
<dbReference type="FunFam" id="2.30.29.30:FF:000264">
    <property type="entry name" value="Potential exocyst complex component Exo84"/>
    <property type="match status" value="1"/>
</dbReference>
<gene>
    <name evidence="15" type="ORF">Z518_05214</name>
</gene>
<dbReference type="GO" id="GO:0000145">
    <property type="term" value="C:exocyst"/>
    <property type="evidence" value="ECO:0007669"/>
    <property type="project" value="InterPro"/>
</dbReference>
<keyword evidence="16" id="KW-1185">Reference proteome</keyword>
<comment type="function">
    <text evidence="9">Involved in the secretory pathway as part of the exocyst complex which tethers secretory vesicles to the sites of exocytosis. Plays a role in both the assembly of the exocyst and the polarization of this complex to specific sites of the plasma membrane for exocytosis. Also involved in assembly of the spliceosome.</text>
</comment>
<comment type="subunit">
    <text evidence="10">Component of the exocyst complex.</text>
</comment>
<dbReference type="InterPro" id="IPR011993">
    <property type="entry name" value="PH-like_dom_sf"/>
</dbReference>
<dbReference type="GO" id="GO:0030133">
    <property type="term" value="C:transport vesicle"/>
    <property type="evidence" value="ECO:0007669"/>
    <property type="project" value="UniProtKB-SubCell"/>
</dbReference>
<evidence type="ECO:0000313" key="15">
    <source>
        <dbReference type="EMBL" id="KIX04346.1"/>
    </source>
</evidence>
<feature type="compositionally biased region" description="Polar residues" evidence="13">
    <location>
        <begin position="33"/>
        <end position="44"/>
    </location>
</feature>
<sequence length="684" mass="76814">MDTRSLTLRKKRKDRPTISAPQNASGPGITQPAARQNKSGNNLTVPRERNGPTETSDLVKRRYSTRYNQLPDFSNIGAPPVPSIPGTLKRRSQGGSPRRPGTASSARPLLVDNDILKDPNLQHERYVADLLSNASEQDIQEYQTNLQRLKNRNSADLQHSVYQNRTQFIKISKEAEKLKTEMAILQGLMSELTGTLRQGTSGGANNVQSPELNGPSQSRRKANRTSVANLEQMWNIQLQALWKNVEKSQKFLPAAPGRHIVAETGNWIELDSATWKPTRPVHIVLLNDHLLVASKKRKRVDPNVPQQGPALTKLVAEECWPLQDIEIVDMAANLATGTATPAEEKAISSALTIRSGGRSLTYRHEKRDEKAKNGLLMALRKATEDVRKATKTQEEQNKPQTESLNYFASRDPASAKNTEIIESINSAKEKPDILIEVDGKQQNFRWVEGQIDDLDIEISLQRFEEAVDKVEKLRKIAKGLKSNSIAQELIAVKVDERAGKLAAVLCRELVETPAFMEATKRTTNYLIRLGFEDRAREIYLNARSETLAKRARQCVFEGDLHRYVFSISYVYFTVVKNTVLIYQASFPPTMISACIKWANDHLETFNTLLVRQLSAIEKEGKLWRECMDVVWGHEREMLSEVGLDFREVIGRGLGVRDLPSVKPGNTSGRSREQSRSKSRARGTA</sequence>
<dbReference type="Gene3D" id="1.20.58.1210">
    <property type="entry name" value="Exo84p, N-terminal helical domain"/>
    <property type="match status" value="1"/>
</dbReference>
<proteinExistence type="inferred from homology"/>
<dbReference type="GeneID" id="25293285"/>
<evidence type="ECO:0000256" key="12">
    <source>
        <dbReference type="SAM" id="Coils"/>
    </source>
</evidence>
<dbReference type="Gene3D" id="2.30.29.30">
    <property type="entry name" value="Pleckstrin-homology domain (PH domain)/Phosphotyrosine-binding domain (PTB)"/>
    <property type="match status" value="1"/>
</dbReference>
<dbReference type="InterPro" id="IPR042561">
    <property type="entry name" value="Exo84_C_1"/>
</dbReference>
<dbReference type="RefSeq" id="XP_013271482.1">
    <property type="nucleotide sequence ID" value="XM_013416028.1"/>
</dbReference>
<evidence type="ECO:0000256" key="9">
    <source>
        <dbReference type="ARBA" id="ARBA00057052"/>
    </source>
</evidence>
<keyword evidence="6" id="KW-0653">Protein transport</keyword>
<dbReference type="AlphaFoldDB" id="A0A0D2IMG8"/>
<feature type="region of interest" description="Disordered" evidence="13">
    <location>
        <begin position="657"/>
        <end position="684"/>
    </location>
</feature>
<dbReference type="OrthoDB" id="642193at2759"/>
<dbReference type="Pfam" id="PF16528">
    <property type="entry name" value="Exo84_C"/>
    <property type="match status" value="1"/>
</dbReference>
<organism evidence="15 16">
    <name type="scientific">Rhinocladiella mackenziei CBS 650.93</name>
    <dbReference type="NCBI Taxonomy" id="1442369"/>
    <lineage>
        <taxon>Eukaryota</taxon>
        <taxon>Fungi</taxon>
        <taxon>Dikarya</taxon>
        <taxon>Ascomycota</taxon>
        <taxon>Pezizomycotina</taxon>
        <taxon>Eurotiomycetes</taxon>
        <taxon>Chaetothyriomycetidae</taxon>
        <taxon>Chaetothyriales</taxon>
        <taxon>Herpotrichiellaceae</taxon>
        <taxon>Rhinocladiella</taxon>
    </lineage>
</organism>
<name>A0A0D2IMG8_9EURO</name>
<evidence type="ECO:0000256" key="8">
    <source>
        <dbReference type="ARBA" id="ARBA00023329"/>
    </source>
</evidence>
<dbReference type="InterPro" id="IPR016159">
    <property type="entry name" value="Cullin_repeat-like_dom_sf"/>
</dbReference>
<feature type="domain" description="Exocyst component Exo84 C-terminal" evidence="14">
    <location>
        <begin position="445"/>
        <end position="645"/>
    </location>
</feature>
<keyword evidence="5" id="KW-0268">Exocytosis</keyword>
<dbReference type="PANTHER" id="PTHR21426">
    <property type="entry name" value="EXOCYST COMPLEX COMPONENT 8"/>
    <property type="match status" value="1"/>
</dbReference>
<evidence type="ECO:0000256" key="2">
    <source>
        <dbReference type="ARBA" id="ARBA00007210"/>
    </source>
</evidence>
<dbReference type="GO" id="GO:0006893">
    <property type="term" value="P:Golgi to plasma membrane transport"/>
    <property type="evidence" value="ECO:0007669"/>
    <property type="project" value="TreeGrafter"/>
</dbReference>
<keyword evidence="8" id="KW-0968">Cytoplasmic vesicle</keyword>
<dbReference type="Pfam" id="PF08700">
    <property type="entry name" value="VPS51_Exo84_N"/>
    <property type="match status" value="1"/>
</dbReference>
<evidence type="ECO:0000256" key="5">
    <source>
        <dbReference type="ARBA" id="ARBA00022483"/>
    </source>
</evidence>
<evidence type="ECO:0000256" key="13">
    <source>
        <dbReference type="SAM" id="MobiDB-lite"/>
    </source>
</evidence>
<dbReference type="InterPro" id="IPR033961">
    <property type="entry name" value="Exo84"/>
</dbReference>
<evidence type="ECO:0000256" key="1">
    <source>
        <dbReference type="ARBA" id="ARBA00004398"/>
    </source>
</evidence>
<dbReference type="EMBL" id="KN847478">
    <property type="protein sequence ID" value="KIX04346.1"/>
    <property type="molecule type" value="Genomic_DNA"/>
</dbReference>
<dbReference type="SUPFAM" id="SSF74788">
    <property type="entry name" value="Cullin repeat-like"/>
    <property type="match status" value="1"/>
</dbReference>
<dbReference type="Proteomes" id="UP000053617">
    <property type="component" value="Unassembled WGS sequence"/>
</dbReference>
<feature type="region of interest" description="Disordered" evidence="13">
    <location>
        <begin position="195"/>
        <end position="224"/>
    </location>
</feature>
<evidence type="ECO:0000256" key="10">
    <source>
        <dbReference type="ARBA" id="ARBA00065378"/>
    </source>
</evidence>
<evidence type="ECO:0000313" key="16">
    <source>
        <dbReference type="Proteomes" id="UP000053617"/>
    </source>
</evidence>
<comment type="similarity">
    <text evidence="2">Belongs to the EXO84 family.</text>
</comment>
<dbReference type="InterPro" id="IPR032403">
    <property type="entry name" value="Exo84_C"/>
</dbReference>
<feature type="compositionally biased region" description="Polar residues" evidence="13">
    <location>
        <begin position="195"/>
        <end position="217"/>
    </location>
</feature>
<dbReference type="Gene3D" id="1.20.58.1220">
    <property type="entry name" value="Exo84p, C-terminal helical domain"/>
    <property type="match status" value="1"/>
</dbReference>
<feature type="coiled-coil region" evidence="12">
    <location>
        <begin position="132"/>
        <end position="159"/>
    </location>
</feature>
<dbReference type="PANTHER" id="PTHR21426:SF12">
    <property type="entry name" value="EXOCYST COMPLEX COMPONENT 8"/>
    <property type="match status" value="1"/>
</dbReference>
<comment type="subcellular location">
    <subcellularLocation>
        <location evidence="1">Cytoplasmic vesicle</location>
        <location evidence="1">Secretory vesicle</location>
    </subcellularLocation>
</comment>
<protein>
    <recommendedName>
        <fullName evidence="3">Exocyst complex component EXO84</fullName>
    </recommendedName>
    <alternativeName>
        <fullName evidence="11">Exocyst complex component exo84</fullName>
    </alternativeName>
</protein>
<evidence type="ECO:0000259" key="14">
    <source>
        <dbReference type="Pfam" id="PF16528"/>
    </source>
</evidence>
<evidence type="ECO:0000256" key="3">
    <source>
        <dbReference type="ARBA" id="ARBA00021269"/>
    </source>
</evidence>
<dbReference type="STRING" id="1442369.A0A0D2IMG8"/>
<dbReference type="InterPro" id="IPR042560">
    <property type="entry name" value="Exo84_C_2"/>
</dbReference>
<evidence type="ECO:0000256" key="6">
    <source>
        <dbReference type="ARBA" id="ARBA00022927"/>
    </source>
</evidence>
<dbReference type="SUPFAM" id="SSF50729">
    <property type="entry name" value="PH domain-like"/>
    <property type="match status" value="1"/>
</dbReference>
<evidence type="ECO:0000256" key="11">
    <source>
        <dbReference type="ARBA" id="ARBA00071741"/>
    </source>
</evidence>
<dbReference type="GO" id="GO:0006887">
    <property type="term" value="P:exocytosis"/>
    <property type="evidence" value="ECO:0007669"/>
    <property type="project" value="UniProtKB-KW"/>
</dbReference>
<dbReference type="GO" id="GO:0015031">
    <property type="term" value="P:protein transport"/>
    <property type="evidence" value="ECO:0007669"/>
    <property type="project" value="UniProtKB-KW"/>
</dbReference>
<reference evidence="15 16" key="1">
    <citation type="submission" date="2015-01" db="EMBL/GenBank/DDBJ databases">
        <title>The Genome Sequence of Rhinocladiella mackenzie CBS 650.93.</title>
        <authorList>
            <consortium name="The Broad Institute Genomics Platform"/>
            <person name="Cuomo C."/>
            <person name="de Hoog S."/>
            <person name="Gorbushina A."/>
            <person name="Stielow B."/>
            <person name="Teixiera M."/>
            <person name="Abouelleil A."/>
            <person name="Chapman S.B."/>
            <person name="Priest M."/>
            <person name="Young S.K."/>
            <person name="Wortman J."/>
            <person name="Nusbaum C."/>
            <person name="Birren B."/>
        </authorList>
    </citation>
    <scope>NUCLEOTIDE SEQUENCE [LARGE SCALE GENOMIC DNA]</scope>
    <source>
        <strain evidence="15 16">CBS 650.93</strain>
    </source>
</reference>
<evidence type="ECO:0000256" key="4">
    <source>
        <dbReference type="ARBA" id="ARBA00022448"/>
    </source>
</evidence>
<keyword evidence="7 12" id="KW-0175">Coiled coil</keyword>
<evidence type="ECO:0000256" key="7">
    <source>
        <dbReference type="ARBA" id="ARBA00023054"/>
    </source>
</evidence>
<dbReference type="Pfam" id="PF25345">
    <property type="entry name" value="PH_EXO84"/>
    <property type="match status" value="1"/>
</dbReference>
<keyword evidence="4" id="KW-0813">Transport</keyword>
<accession>A0A0D2IMG8</accession>